<keyword evidence="1" id="KW-0472">Membrane</keyword>
<evidence type="ECO:0000313" key="4">
    <source>
        <dbReference type="Proteomes" id="UP000006683"/>
    </source>
</evidence>
<dbReference type="RefSeq" id="WP_013346144.1">
    <property type="nucleotide sequence ID" value="NC_014541.1"/>
</dbReference>
<dbReference type="KEGG" id="fbl:Fbal_2636"/>
<dbReference type="InterPro" id="IPR033881">
    <property type="entry name" value="vWA_BatA_type"/>
</dbReference>
<keyword evidence="1" id="KW-1133">Transmembrane helix</keyword>
<dbReference type="eggNOG" id="COG2304">
    <property type="taxonomic scope" value="Bacteria"/>
</dbReference>
<dbReference type="PROSITE" id="PS50234">
    <property type="entry name" value="VWFA"/>
    <property type="match status" value="1"/>
</dbReference>
<dbReference type="Proteomes" id="UP000006683">
    <property type="component" value="Chromosome"/>
</dbReference>
<evidence type="ECO:0000256" key="1">
    <source>
        <dbReference type="SAM" id="Phobius"/>
    </source>
</evidence>
<evidence type="ECO:0000259" key="2">
    <source>
        <dbReference type="PROSITE" id="PS50234"/>
    </source>
</evidence>
<organism evidence="3 4">
    <name type="scientific">Ferrimonas balearica (strain DSM 9799 / CCM 4581 / KCTC 23876 / PAT)</name>
    <dbReference type="NCBI Taxonomy" id="550540"/>
    <lineage>
        <taxon>Bacteria</taxon>
        <taxon>Pseudomonadati</taxon>
        <taxon>Pseudomonadota</taxon>
        <taxon>Gammaproteobacteria</taxon>
        <taxon>Alteromonadales</taxon>
        <taxon>Ferrimonadaceae</taxon>
        <taxon>Ferrimonas</taxon>
    </lineage>
</organism>
<dbReference type="GeneID" id="67182866"/>
<dbReference type="CDD" id="cd01467">
    <property type="entry name" value="vWA_BatA_type"/>
    <property type="match status" value="1"/>
</dbReference>
<gene>
    <name evidence="3" type="ordered locus">Fbal_2636</name>
</gene>
<dbReference type="InterPro" id="IPR036465">
    <property type="entry name" value="vWFA_dom_sf"/>
</dbReference>
<proteinExistence type="predicted"/>
<accession>E1SQ66</accession>
<reference evidence="3 4" key="1">
    <citation type="journal article" date="2010" name="Stand. Genomic Sci.">
        <title>Complete genome sequence of Ferrimonas balearica type strain (PAT).</title>
        <authorList>
            <person name="Nolan M."/>
            <person name="Sikorski J."/>
            <person name="Davenport K."/>
            <person name="Lucas S."/>
            <person name="Glavina Del Rio T."/>
            <person name="Tice H."/>
            <person name="Cheng J."/>
            <person name="Goodwin L."/>
            <person name="Pitluck S."/>
            <person name="Liolios K."/>
            <person name="Ivanova N."/>
            <person name="Mavromatis K."/>
            <person name="Ovchinnikova G."/>
            <person name="Pati A."/>
            <person name="Chen A."/>
            <person name="Palaniappan K."/>
            <person name="Land M."/>
            <person name="Hauser L."/>
            <person name="Chang Y."/>
            <person name="Jeffries C."/>
            <person name="Tapia R."/>
            <person name="Brettin T."/>
            <person name="Detter J."/>
            <person name="Han C."/>
            <person name="Yasawong M."/>
            <person name="Rohde M."/>
            <person name="Tindall B."/>
            <person name="Goker M."/>
            <person name="Woyke T."/>
            <person name="Bristow J."/>
            <person name="Eisen J."/>
            <person name="Markowitz V."/>
            <person name="Hugenholtz P."/>
            <person name="Kyrpides N."/>
            <person name="Klenk H."/>
            <person name="Lapidus A."/>
        </authorList>
    </citation>
    <scope>NUCLEOTIDE SEQUENCE [LARGE SCALE GENOMIC DNA]</scope>
    <source>
        <strain evidence="4">DSM 9799 / CCM 4581 / KCTC 23876 / PAT</strain>
    </source>
</reference>
<feature type="domain" description="VWFA" evidence="2">
    <location>
        <begin position="85"/>
        <end position="281"/>
    </location>
</feature>
<dbReference type="AlphaFoldDB" id="E1SQ66"/>
<feature type="transmembrane region" description="Helical" evidence="1">
    <location>
        <begin position="300"/>
        <end position="321"/>
    </location>
</feature>
<keyword evidence="4" id="KW-1185">Reference proteome</keyword>
<dbReference type="SMART" id="SM00327">
    <property type="entry name" value="VWA"/>
    <property type="match status" value="1"/>
</dbReference>
<dbReference type="PANTHER" id="PTHR22550">
    <property type="entry name" value="SPORE GERMINATION PROTEIN"/>
    <property type="match status" value="1"/>
</dbReference>
<dbReference type="STRING" id="550540.Fbal_2636"/>
<dbReference type="InterPro" id="IPR050768">
    <property type="entry name" value="UPF0353/GerABKA_families"/>
</dbReference>
<dbReference type="Gene3D" id="3.40.50.410">
    <property type="entry name" value="von Willebrand factor, type A domain"/>
    <property type="match status" value="1"/>
</dbReference>
<dbReference type="PANTHER" id="PTHR22550:SF18">
    <property type="entry name" value="VWFA DOMAIN-CONTAINING PROTEIN"/>
    <property type="match status" value="1"/>
</dbReference>
<dbReference type="SUPFAM" id="SSF53300">
    <property type="entry name" value="vWA-like"/>
    <property type="match status" value="1"/>
</dbReference>
<keyword evidence="1" id="KW-0812">Transmembrane</keyword>
<name>E1SQ66_FERBD</name>
<dbReference type="InterPro" id="IPR002035">
    <property type="entry name" value="VWF_A"/>
</dbReference>
<feature type="transmembrane region" description="Helical" evidence="1">
    <location>
        <begin position="51"/>
        <end position="72"/>
    </location>
</feature>
<dbReference type="HOGENOM" id="CLU_024570_0_1_6"/>
<evidence type="ECO:0000313" key="3">
    <source>
        <dbReference type="EMBL" id="ADN76838.1"/>
    </source>
</evidence>
<protein>
    <submittedName>
        <fullName evidence="3">von Willebrand factor type A</fullName>
    </submittedName>
</protein>
<dbReference type="OrthoDB" id="6206554at2"/>
<sequence length="322" mass="36212">MLSLAFPWIWLALPLPWLFKRQRHAQARALRLPDALLANQGLTTAPLPHPAWRYLAILAWLLILLAASRPLWIGEPVAMKREGRDLMLAVDLSGSMQIEDMELGNRVVDRFTMVRHVLSDFIERRDGDRLGLILFADQAYLQAPLTFDRFAVARFLDEAVLGLVGQQTAIGDAIALGVKRFNDLEQSSRVLVLLTDGENNAGRFTPAQAVSLARQSGVKLYTIGIGSAEIRRRGLLGTRTVNPSSDLDQAEKSFIQLSESTGGRYFRARSTEELESIYQELDQLEPLAREQSQWRPQTELFYWPLSAALALLLMLSLRRAYG</sequence>
<dbReference type="EMBL" id="CP002209">
    <property type="protein sequence ID" value="ADN76838.1"/>
    <property type="molecule type" value="Genomic_DNA"/>
</dbReference>
<dbReference type="Pfam" id="PF00092">
    <property type="entry name" value="VWA"/>
    <property type="match status" value="1"/>
</dbReference>